<dbReference type="PANTHER" id="PTHR31465:SF1">
    <property type="entry name" value="PROTEIN RTA1-RELATED"/>
    <property type="match status" value="1"/>
</dbReference>
<feature type="transmembrane region" description="Helical" evidence="5">
    <location>
        <begin position="20"/>
        <end position="40"/>
    </location>
</feature>
<feature type="transmembrane region" description="Helical" evidence="5">
    <location>
        <begin position="206"/>
        <end position="225"/>
    </location>
</feature>
<dbReference type="EMBL" id="KN833686">
    <property type="protein sequence ID" value="KIK30530.1"/>
    <property type="molecule type" value="Genomic_DNA"/>
</dbReference>
<feature type="transmembrane region" description="Helical" evidence="5">
    <location>
        <begin position="245"/>
        <end position="265"/>
    </location>
</feature>
<organism evidence="6 7">
    <name type="scientific">Pisolithus microcarpus 441</name>
    <dbReference type="NCBI Taxonomy" id="765257"/>
    <lineage>
        <taxon>Eukaryota</taxon>
        <taxon>Fungi</taxon>
        <taxon>Dikarya</taxon>
        <taxon>Basidiomycota</taxon>
        <taxon>Agaricomycotina</taxon>
        <taxon>Agaricomycetes</taxon>
        <taxon>Agaricomycetidae</taxon>
        <taxon>Boletales</taxon>
        <taxon>Sclerodermatineae</taxon>
        <taxon>Pisolithaceae</taxon>
        <taxon>Pisolithus</taxon>
    </lineage>
</organism>
<dbReference type="Pfam" id="PF04479">
    <property type="entry name" value="RTA1"/>
    <property type="match status" value="1"/>
</dbReference>
<feature type="transmembrane region" description="Helical" evidence="5">
    <location>
        <begin position="52"/>
        <end position="72"/>
    </location>
</feature>
<dbReference type="HOGENOM" id="CLU_033465_3_3_1"/>
<evidence type="ECO:0000313" key="7">
    <source>
        <dbReference type="Proteomes" id="UP000054018"/>
    </source>
</evidence>
<dbReference type="OrthoDB" id="3358017at2759"/>
<protein>
    <submittedName>
        <fullName evidence="6">Unplaced genomic scaffold scaffold_2, whole genome shotgun sequence</fullName>
    </submittedName>
</protein>
<keyword evidence="4 5" id="KW-0472">Membrane</keyword>
<dbReference type="AlphaFoldDB" id="A0A0C9YZE9"/>
<sequence length="293" mass="32613">MSSVYSNLNPRDNSQNPLGYIPSNTLTGIAIAVVLAIALTQSFLSLRYRTTWMLALVIGQYCYAIGFGLRFALHSHPDSSGIYIVEYLFIVLPPCAFIAADYILLGRLAAFLACGEYVPLPLNRITRIFVISDISTFLIQAAGGSSTISSNPNVALAGEHTFLAGLSLQLLSFLIFSVIYVRFLYKVYTLRPEIWKGDQHKPWHEDWRALACALAISSIGILIRSGYRVAELSYGFQGFLATTEAYFYLLDTLPLVIASAAYIPYWPGRFIRNNAEQNISESKRSVIHPSFQE</sequence>
<evidence type="ECO:0000256" key="4">
    <source>
        <dbReference type="ARBA" id="ARBA00023136"/>
    </source>
</evidence>
<evidence type="ECO:0000256" key="2">
    <source>
        <dbReference type="ARBA" id="ARBA00022692"/>
    </source>
</evidence>
<dbReference type="InterPro" id="IPR007568">
    <property type="entry name" value="RTA1"/>
</dbReference>
<accession>A0A0C9YZE9</accession>
<feature type="transmembrane region" description="Helical" evidence="5">
    <location>
        <begin position="162"/>
        <end position="185"/>
    </location>
</feature>
<evidence type="ECO:0000313" key="6">
    <source>
        <dbReference type="EMBL" id="KIK30530.1"/>
    </source>
</evidence>
<gene>
    <name evidence="6" type="ORF">PISMIDRAFT_86683</name>
</gene>
<comment type="subcellular location">
    <subcellularLocation>
        <location evidence="1">Membrane</location>
        <topology evidence="1">Multi-pass membrane protein</topology>
    </subcellularLocation>
</comment>
<evidence type="ECO:0000256" key="1">
    <source>
        <dbReference type="ARBA" id="ARBA00004141"/>
    </source>
</evidence>
<keyword evidence="3 5" id="KW-1133">Transmembrane helix</keyword>
<feature type="transmembrane region" description="Helical" evidence="5">
    <location>
        <begin position="84"/>
        <end position="104"/>
    </location>
</feature>
<feature type="transmembrane region" description="Helical" evidence="5">
    <location>
        <begin position="125"/>
        <end position="142"/>
    </location>
</feature>
<dbReference type="Proteomes" id="UP000054018">
    <property type="component" value="Unassembled WGS sequence"/>
</dbReference>
<evidence type="ECO:0000256" key="3">
    <source>
        <dbReference type="ARBA" id="ARBA00022989"/>
    </source>
</evidence>
<name>A0A0C9YZE9_9AGAM</name>
<keyword evidence="2 5" id="KW-0812">Transmembrane</keyword>
<dbReference type="PANTHER" id="PTHR31465">
    <property type="entry name" value="PROTEIN RTA1-RELATED"/>
    <property type="match status" value="1"/>
</dbReference>
<dbReference type="GO" id="GO:0016020">
    <property type="term" value="C:membrane"/>
    <property type="evidence" value="ECO:0007669"/>
    <property type="project" value="UniProtKB-SubCell"/>
</dbReference>
<reference evidence="6 7" key="1">
    <citation type="submission" date="2014-04" db="EMBL/GenBank/DDBJ databases">
        <authorList>
            <consortium name="DOE Joint Genome Institute"/>
            <person name="Kuo A."/>
            <person name="Kohler A."/>
            <person name="Costa M.D."/>
            <person name="Nagy L.G."/>
            <person name="Floudas D."/>
            <person name="Copeland A."/>
            <person name="Barry K.W."/>
            <person name="Cichocki N."/>
            <person name="Veneault-Fourrey C."/>
            <person name="LaButti K."/>
            <person name="Lindquist E.A."/>
            <person name="Lipzen A."/>
            <person name="Lundell T."/>
            <person name="Morin E."/>
            <person name="Murat C."/>
            <person name="Sun H."/>
            <person name="Tunlid A."/>
            <person name="Henrissat B."/>
            <person name="Grigoriev I.V."/>
            <person name="Hibbett D.S."/>
            <person name="Martin F."/>
            <person name="Nordberg H.P."/>
            <person name="Cantor M.N."/>
            <person name="Hua S.X."/>
        </authorList>
    </citation>
    <scope>NUCLEOTIDE SEQUENCE [LARGE SCALE GENOMIC DNA]</scope>
    <source>
        <strain evidence="6 7">441</strain>
    </source>
</reference>
<keyword evidence="7" id="KW-1185">Reference proteome</keyword>
<dbReference type="STRING" id="765257.A0A0C9YZE9"/>
<evidence type="ECO:0000256" key="5">
    <source>
        <dbReference type="SAM" id="Phobius"/>
    </source>
</evidence>
<reference evidence="7" key="2">
    <citation type="submission" date="2015-01" db="EMBL/GenBank/DDBJ databases">
        <title>Evolutionary Origins and Diversification of the Mycorrhizal Mutualists.</title>
        <authorList>
            <consortium name="DOE Joint Genome Institute"/>
            <consortium name="Mycorrhizal Genomics Consortium"/>
            <person name="Kohler A."/>
            <person name="Kuo A."/>
            <person name="Nagy L.G."/>
            <person name="Floudas D."/>
            <person name="Copeland A."/>
            <person name="Barry K.W."/>
            <person name="Cichocki N."/>
            <person name="Veneault-Fourrey C."/>
            <person name="LaButti K."/>
            <person name="Lindquist E.A."/>
            <person name="Lipzen A."/>
            <person name="Lundell T."/>
            <person name="Morin E."/>
            <person name="Murat C."/>
            <person name="Riley R."/>
            <person name="Ohm R."/>
            <person name="Sun H."/>
            <person name="Tunlid A."/>
            <person name="Henrissat B."/>
            <person name="Grigoriev I.V."/>
            <person name="Hibbett D.S."/>
            <person name="Martin F."/>
        </authorList>
    </citation>
    <scope>NUCLEOTIDE SEQUENCE [LARGE SCALE GENOMIC DNA]</scope>
    <source>
        <strain evidence="7">441</strain>
    </source>
</reference>
<proteinExistence type="predicted"/>